<evidence type="ECO:0000256" key="13">
    <source>
        <dbReference type="ARBA" id="ARBA00023136"/>
    </source>
</evidence>
<accession>A0A226EH74</accession>
<comment type="caution">
    <text evidence="18">The sequence shown here is derived from an EMBL/GenBank/DDBJ whole genome shotgun (WGS) entry which is preliminary data.</text>
</comment>
<evidence type="ECO:0000256" key="15">
    <source>
        <dbReference type="ARBA" id="ARBA00023211"/>
    </source>
</evidence>
<comment type="similarity">
    <text evidence="4 16">Belongs to the glycosyltransferase 2 family. GalNAc-T subfamily.</text>
</comment>
<evidence type="ECO:0000256" key="16">
    <source>
        <dbReference type="RuleBase" id="RU361242"/>
    </source>
</evidence>
<dbReference type="OrthoDB" id="330637at2759"/>
<keyword evidence="19" id="KW-1185">Reference proteome</keyword>
<dbReference type="InterPro" id="IPR045885">
    <property type="entry name" value="GalNAc-T"/>
</dbReference>
<gene>
    <name evidence="18" type="ORF">Fcan01_09685</name>
</gene>
<keyword evidence="8" id="KW-0479">Metal-binding</keyword>
<dbReference type="GO" id="GO:0006493">
    <property type="term" value="P:protein O-linked glycosylation"/>
    <property type="evidence" value="ECO:0007669"/>
    <property type="project" value="TreeGrafter"/>
</dbReference>
<evidence type="ECO:0000256" key="7">
    <source>
        <dbReference type="ARBA" id="ARBA00022692"/>
    </source>
</evidence>
<comment type="pathway">
    <text evidence="3 16">Protein modification; protein glycosylation.</text>
</comment>
<dbReference type="Gene3D" id="3.90.550.10">
    <property type="entry name" value="Spore Coat Polysaccharide Biosynthesis Protein SpsA, Chain A"/>
    <property type="match status" value="1"/>
</dbReference>
<sequence length="599" mass="68272">MRMWLRFRRKSYLLLLSCAAFSALCFYKVTSLVGTGGLEHENLRSKQSRYNPRDIHVVIGFYQGNNLPWVAGDNLTDAILNSATFTSTDPLAGRDGEAVIIPSFESPKMSKLFQINRFNIMASDRIPLNRSLPDVRKKDCKMKSYPLHDLPTTSVIIVFHNEAWSTLLRTVHSVINRSPKQLVEDIVLVDDASQRVFLKTQLELAVAELAIPVKVVRSEDRVGLIKARLLGAKVAKGKVLTFLDAHCECTEGWLPPLLERIRINSRSIASPVIDIINDDTFQYIRSFELHQGGFNWEMHFRWFSLPSDVIEERRKDGDSTKPFTTPVMAGGLFSIEKEFFYDLGAYDEKMEVWGGENLELSFRGWMCGATLEIVPCSHVGHLFRKSSPYTFPSGVGTTLNSNLARVALVWLDEWKNFYFKLHPEVAAYSKNQSVGDRIELRSKLNCKTFRWFLTHIWPHHFFPMEDRFFGKIRNKKSNKCLQSPRTKTFGQPYGPATMSDCILELYAPQLFVVTPEGYIKTDDSVCLDAIEFKDGSEVRIMACNTLKRQKWTISNGNVVHSLSGKCLDLPDKGDGLVVRECLSGSRSQLWTLENVQWKL</sequence>
<dbReference type="OMA" id="TDEHLCL"/>
<evidence type="ECO:0000256" key="8">
    <source>
        <dbReference type="ARBA" id="ARBA00022723"/>
    </source>
</evidence>
<dbReference type="FunFam" id="3.90.550.10:FF:000021">
    <property type="entry name" value="Polypeptide N-acetylgalactosaminyltransferase"/>
    <property type="match status" value="1"/>
</dbReference>
<keyword evidence="15 16" id="KW-0464">Manganese</keyword>
<keyword evidence="14 16" id="KW-1015">Disulfide bond</keyword>
<dbReference type="PROSITE" id="PS50231">
    <property type="entry name" value="RICIN_B_LECTIN"/>
    <property type="match status" value="1"/>
</dbReference>
<evidence type="ECO:0000256" key="6">
    <source>
        <dbReference type="ARBA" id="ARBA00022679"/>
    </source>
</evidence>
<dbReference type="SMART" id="SM00458">
    <property type="entry name" value="RICIN"/>
    <property type="match status" value="1"/>
</dbReference>
<comment type="cofactor">
    <cofactor evidence="1 16">
        <name>Mn(2+)</name>
        <dbReference type="ChEBI" id="CHEBI:29035"/>
    </cofactor>
</comment>
<dbReference type="SUPFAM" id="SSF53448">
    <property type="entry name" value="Nucleotide-diphospho-sugar transferases"/>
    <property type="match status" value="1"/>
</dbReference>
<evidence type="ECO:0000256" key="5">
    <source>
        <dbReference type="ARBA" id="ARBA00022676"/>
    </source>
</evidence>
<organism evidence="18 19">
    <name type="scientific">Folsomia candida</name>
    <name type="common">Springtail</name>
    <dbReference type="NCBI Taxonomy" id="158441"/>
    <lineage>
        <taxon>Eukaryota</taxon>
        <taxon>Metazoa</taxon>
        <taxon>Ecdysozoa</taxon>
        <taxon>Arthropoda</taxon>
        <taxon>Hexapoda</taxon>
        <taxon>Collembola</taxon>
        <taxon>Entomobryomorpha</taxon>
        <taxon>Isotomoidea</taxon>
        <taxon>Isotomidae</taxon>
        <taxon>Proisotominae</taxon>
        <taxon>Folsomia</taxon>
    </lineage>
</organism>
<dbReference type="InterPro" id="IPR029044">
    <property type="entry name" value="Nucleotide-diphossugar_trans"/>
</dbReference>
<evidence type="ECO:0000256" key="3">
    <source>
        <dbReference type="ARBA" id="ARBA00004922"/>
    </source>
</evidence>
<keyword evidence="6 16" id="KW-0808">Transferase</keyword>
<dbReference type="AlphaFoldDB" id="A0A226EH74"/>
<feature type="domain" description="Ricin B lectin" evidence="17">
    <location>
        <begin position="466"/>
        <end position="593"/>
    </location>
</feature>
<dbReference type="STRING" id="158441.A0A226EH74"/>
<evidence type="ECO:0000259" key="17">
    <source>
        <dbReference type="SMART" id="SM00458"/>
    </source>
</evidence>
<evidence type="ECO:0000256" key="9">
    <source>
        <dbReference type="ARBA" id="ARBA00022734"/>
    </source>
</evidence>
<dbReference type="InterPro" id="IPR001173">
    <property type="entry name" value="Glyco_trans_2-like"/>
</dbReference>
<keyword evidence="11" id="KW-1133">Transmembrane helix</keyword>
<comment type="subcellular location">
    <subcellularLocation>
        <location evidence="2 16">Golgi apparatus membrane</location>
        <topology evidence="2 16">Single-pass type II membrane protein</topology>
    </subcellularLocation>
</comment>
<dbReference type="UniPathway" id="UPA00378"/>
<protein>
    <recommendedName>
        <fullName evidence="16">Polypeptide N-acetylgalactosaminyltransferase</fullName>
        <ecNumber evidence="16">2.4.1.-</ecNumber>
    </recommendedName>
    <alternativeName>
        <fullName evidence="16">Protein-UDP acetylgalactosaminyltransferase</fullName>
    </alternativeName>
</protein>
<dbReference type="Proteomes" id="UP000198287">
    <property type="component" value="Unassembled WGS sequence"/>
</dbReference>
<dbReference type="GO" id="GO:0046872">
    <property type="term" value="F:metal ion binding"/>
    <property type="evidence" value="ECO:0007669"/>
    <property type="project" value="UniProtKB-KW"/>
</dbReference>
<dbReference type="Pfam" id="PF00652">
    <property type="entry name" value="Ricin_B_lectin"/>
    <property type="match status" value="1"/>
</dbReference>
<evidence type="ECO:0000256" key="2">
    <source>
        <dbReference type="ARBA" id="ARBA00004323"/>
    </source>
</evidence>
<keyword evidence="13" id="KW-0472">Membrane</keyword>
<dbReference type="Gene3D" id="2.80.10.50">
    <property type="match status" value="1"/>
</dbReference>
<evidence type="ECO:0000313" key="19">
    <source>
        <dbReference type="Proteomes" id="UP000198287"/>
    </source>
</evidence>
<dbReference type="Pfam" id="PF00535">
    <property type="entry name" value="Glycos_transf_2"/>
    <property type="match status" value="1"/>
</dbReference>
<evidence type="ECO:0000256" key="10">
    <source>
        <dbReference type="ARBA" id="ARBA00022968"/>
    </source>
</evidence>
<keyword evidence="10" id="KW-0735">Signal-anchor</keyword>
<name>A0A226EH74_FOLCA</name>
<evidence type="ECO:0000256" key="1">
    <source>
        <dbReference type="ARBA" id="ARBA00001936"/>
    </source>
</evidence>
<dbReference type="CDD" id="cd02510">
    <property type="entry name" value="pp-GalNAc-T"/>
    <property type="match status" value="1"/>
</dbReference>
<dbReference type="EC" id="2.4.1.-" evidence="16"/>
<evidence type="ECO:0000256" key="12">
    <source>
        <dbReference type="ARBA" id="ARBA00023034"/>
    </source>
</evidence>
<keyword evidence="9 16" id="KW-0430">Lectin</keyword>
<dbReference type="GO" id="GO:0004653">
    <property type="term" value="F:polypeptide N-acetylgalactosaminyltransferase activity"/>
    <property type="evidence" value="ECO:0007669"/>
    <property type="project" value="UniProtKB-ARBA"/>
</dbReference>
<evidence type="ECO:0000256" key="11">
    <source>
        <dbReference type="ARBA" id="ARBA00022989"/>
    </source>
</evidence>
<keyword evidence="12 16" id="KW-0333">Golgi apparatus</keyword>
<evidence type="ECO:0000256" key="4">
    <source>
        <dbReference type="ARBA" id="ARBA00005680"/>
    </source>
</evidence>
<dbReference type="EMBL" id="LNIX01000004">
    <property type="protein sequence ID" value="OXA56071.1"/>
    <property type="molecule type" value="Genomic_DNA"/>
</dbReference>
<dbReference type="PANTHER" id="PTHR11675:SF118">
    <property type="entry name" value="POLYPEPTIDE N-ACETYLGALACTOSAMINYLTRANSFERASE 3"/>
    <property type="match status" value="1"/>
</dbReference>
<dbReference type="SUPFAM" id="SSF50370">
    <property type="entry name" value="Ricin B-like lectins"/>
    <property type="match status" value="1"/>
</dbReference>
<reference evidence="18 19" key="1">
    <citation type="submission" date="2015-12" db="EMBL/GenBank/DDBJ databases">
        <title>The genome of Folsomia candida.</title>
        <authorList>
            <person name="Faddeeva A."/>
            <person name="Derks M.F."/>
            <person name="Anvar Y."/>
            <person name="Smit S."/>
            <person name="Van Straalen N."/>
            <person name="Roelofs D."/>
        </authorList>
    </citation>
    <scope>NUCLEOTIDE SEQUENCE [LARGE SCALE GENOMIC DNA]</scope>
    <source>
        <strain evidence="18 19">VU population</strain>
        <tissue evidence="18">Whole body</tissue>
    </source>
</reference>
<evidence type="ECO:0000313" key="18">
    <source>
        <dbReference type="EMBL" id="OXA56071.1"/>
    </source>
</evidence>
<keyword evidence="5 16" id="KW-0328">Glycosyltransferase</keyword>
<dbReference type="InterPro" id="IPR000772">
    <property type="entry name" value="Ricin_B_lectin"/>
</dbReference>
<dbReference type="PANTHER" id="PTHR11675">
    <property type="entry name" value="N-ACETYLGALACTOSAMINYLTRANSFERASE"/>
    <property type="match status" value="1"/>
</dbReference>
<dbReference type="InterPro" id="IPR035992">
    <property type="entry name" value="Ricin_B-like_lectins"/>
</dbReference>
<proteinExistence type="inferred from homology"/>
<dbReference type="GO" id="GO:0030246">
    <property type="term" value="F:carbohydrate binding"/>
    <property type="evidence" value="ECO:0007669"/>
    <property type="project" value="UniProtKB-KW"/>
</dbReference>
<evidence type="ECO:0000256" key="14">
    <source>
        <dbReference type="ARBA" id="ARBA00023157"/>
    </source>
</evidence>
<dbReference type="GO" id="GO:0000139">
    <property type="term" value="C:Golgi membrane"/>
    <property type="evidence" value="ECO:0007669"/>
    <property type="project" value="UniProtKB-SubCell"/>
</dbReference>
<keyword evidence="7" id="KW-0812">Transmembrane</keyword>